<sequence length="507" mass="57816">MASGSKKVKTYHFHLEWEEQYFFTEVKDNCTKKKPYEDGEMVKQAFLGTADSLFANFKNKEGIVSAIKSTQLSANTVMRRVEIMSIDIFLQLRTDLDNCVYFSLQLDESTDVVDTSQMDVFVRMVFNDFTVIKIVNKIKAQALQRRLFKSLAHEIDSQYGQLLLHSVVRWLSRGRVLKRFNDVLSAIVQFFKQRDEPIPELENSVWLRDFGFLVDITEKLNELNLQLQGRDKELADMISVINAFIKKLEFSEQNLINHDAKHFPILSETISENPIEPYDSKYHVEIVSNLKDNFKNRFNDFNEMTLVAQFVVSPCMEIDIQQFATSVMQNFGEDIAATEMELIDFQNDFTLKSLVSSTKCIWPVEKFSKSEGLTEKDPFKNLIKPPSIELNRVKSEGLTEKDPFKNLIKPPSIELNRGLFLVARDPKQDSFIKPAGKVAVRRVVMSVCCSHALNNKSPGSHSARPHTVKAPPYGVVMSVCCSHALNNKSPGSHSARPHTVKAPPYIG</sequence>
<proteinExistence type="predicted"/>
<gene>
    <name evidence="2" type="ORF">QE152_g37611</name>
</gene>
<accession>A0AAW1I9L5</accession>
<keyword evidence="3" id="KW-1185">Reference proteome</keyword>
<protein>
    <submittedName>
        <fullName evidence="2">Uncharacterized protein</fullName>
    </submittedName>
</protein>
<dbReference type="PANTHER" id="PTHR45913:SF21">
    <property type="entry name" value="DUF4371 DOMAIN-CONTAINING PROTEIN"/>
    <property type="match status" value="1"/>
</dbReference>
<reference evidence="2 3" key="1">
    <citation type="journal article" date="2024" name="BMC Genomics">
        <title>De novo assembly and annotation of Popillia japonica's genome with initial clues to its potential as an invasive pest.</title>
        <authorList>
            <person name="Cucini C."/>
            <person name="Boschi S."/>
            <person name="Funari R."/>
            <person name="Cardaioli E."/>
            <person name="Iannotti N."/>
            <person name="Marturano G."/>
            <person name="Paoli F."/>
            <person name="Bruttini M."/>
            <person name="Carapelli A."/>
            <person name="Frati F."/>
            <person name="Nardi F."/>
        </authorList>
    </citation>
    <scope>NUCLEOTIDE SEQUENCE [LARGE SCALE GENOMIC DNA]</scope>
    <source>
        <strain evidence="2">DMR45628</strain>
    </source>
</reference>
<name>A0AAW1I9L5_POPJA</name>
<dbReference type="EMBL" id="JASPKY010000743">
    <property type="protein sequence ID" value="KAK9685861.1"/>
    <property type="molecule type" value="Genomic_DNA"/>
</dbReference>
<organism evidence="2 3">
    <name type="scientific">Popillia japonica</name>
    <name type="common">Japanese beetle</name>
    <dbReference type="NCBI Taxonomy" id="7064"/>
    <lineage>
        <taxon>Eukaryota</taxon>
        <taxon>Metazoa</taxon>
        <taxon>Ecdysozoa</taxon>
        <taxon>Arthropoda</taxon>
        <taxon>Hexapoda</taxon>
        <taxon>Insecta</taxon>
        <taxon>Pterygota</taxon>
        <taxon>Neoptera</taxon>
        <taxon>Endopterygota</taxon>
        <taxon>Coleoptera</taxon>
        <taxon>Polyphaga</taxon>
        <taxon>Scarabaeiformia</taxon>
        <taxon>Scarabaeidae</taxon>
        <taxon>Rutelinae</taxon>
        <taxon>Popillia</taxon>
    </lineage>
</organism>
<feature type="region of interest" description="Disordered" evidence="1">
    <location>
        <begin position="488"/>
        <end position="507"/>
    </location>
</feature>
<comment type="caution">
    <text evidence="2">The sequence shown here is derived from an EMBL/GenBank/DDBJ whole genome shotgun (WGS) entry which is preliminary data.</text>
</comment>
<dbReference type="Proteomes" id="UP001458880">
    <property type="component" value="Unassembled WGS sequence"/>
</dbReference>
<evidence type="ECO:0000313" key="3">
    <source>
        <dbReference type="Proteomes" id="UP001458880"/>
    </source>
</evidence>
<evidence type="ECO:0000313" key="2">
    <source>
        <dbReference type="EMBL" id="KAK9685861.1"/>
    </source>
</evidence>
<dbReference type="PANTHER" id="PTHR45913">
    <property type="entry name" value="EPM2A-INTERACTING PROTEIN 1"/>
    <property type="match status" value="1"/>
</dbReference>
<dbReference type="AlphaFoldDB" id="A0AAW1I9L5"/>
<evidence type="ECO:0000256" key="1">
    <source>
        <dbReference type="SAM" id="MobiDB-lite"/>
    </source>
</evidence>